<dbReference type="Proteomes" id="UP001605036">
    <property type="component" value="Unassembled WGS sequence"/>
</dbReference>
<reference evidence="10 11" key="1">
    <citation type="submission" date="2024-09" db="EMBL/GenBank/DDBJ databases">
        <title>Chromosome-scale assembly of Riccia fluitans.</title>
        <authorList>
            <person name="Paukszto L."/>
            <person name="Sawicki J."/>
            <person name="Karawczyk K."/>
            <person name="Piernik-Szablinska J."/>
            <person name="Szczecinska M."/>
            <person name="Mazdziarz M."/>
        </authorList>
    </citation>
    <scope>NUCLEOTIDE SEQUENCE [LARGE SCALE GENOMIC DNA]</scope>
    <source>
        <strain evidence="10">Rf_01</strain>
        <tissue evidence="10">Aerial parts of the thallus</tissue>
    </source>
</reference>
<dbReference type="InterPro" id="IPR015433">
    <property type="entry name" value="PI3/4_kinase"/>
</dbReference>
<dbReference type="GO" id="GO:0016020">
    <property type="term" value="C:membrane"/>
    <property type="evidence" value="ECO:0007669"/>
    <property type="project" value="UniProtKB-SubCell"/>
</dbReference>
<dbReference type="InterPro" id="IPR000403">
    <property type="entry name" value="PI3/4_kinase_cat_dom"/>
</dbReference>
<dbReference type="SMART" id="SM00146">
    <property type="entry name" value="PI3Kc"/>
    <property type="match status" value="1"/>
</dbReference>
<dbReference type="PROSITE" id="PS50290">
    <property type="entry name" value="PI3_4_KINASE_3"/>
    <property type="match status" value="1"/>
</dbReference>
<dbReference type="Gene3D" id="1.25.40.70">
    <property type="entry name" value="Phosphatidylinositol 3-kinase, accessory domain (PIK)"/>
    <property type="match status" value="1"/>
</dbReference>
<feature type="compositionally biased region" description="Low complexity" evidence="7">
    <location>
        <begin position="337"/>
        <end position="356"/>
    </location>
</feature>
<feature type="compositionally biased region" description="Low complexity" evidence="7">
    <location>
        <begin position="1"/>
        <end position="17"/>
    </location>
</feature>
<evidence type="ECO:0000259" key="9">
    <source>
        <dbReference type="PROSITE" id="PS51545"/>
    </source>
</evidence>
<dbReference type="InterPro" id="IPR018936">
    <property type="entry name" value="PI3/4_kinase_CS"/>
</dbReference>
<gene>
    <name evidence="10" type="ORF">R1flu_019091</name>
</gene>
<keyword evidence="4" id="KW-0808">Transferase</keyword>
<evidence type="ECO:0000256" key="1">
    <source>
        <dbReference type="ARBA" id="ARBA00004170"/>
    </source>
</evidence>
<comment type="similarity">
    <text evidence="2">Belongs to the PI3/PI4-kinase family. Type III PI4K subfamily.</text>
</comment>
<evidence type="ECO:0000256" key="5">
    <source>
        <dbReference type="ARBA" id="ARBA00022777"/>
    </source>
</evidence>
<comment type="caution">
    <text evidence="10">The sequence shown here is derived from an EMBL/GenBank/DDBJ whole genome shotgun (WGS) entry which is preliminary data.</text>
</comment>
<dbReference type="Pfam" id="PF00613">
    <property type="entry name" value="PI3Ka"/>
    <property type="match status" value="1"/>
</dbReference>
<organism evidence="10 11">
    <name type="scientific">Riccia fluitans</name>
    <dbReference type="NCBI Taxonomy" id="41844"/>
    <lineage>
        <taxon>Eukaryota</taxon>
        <taxon>Viridiplantae</taxon>
        <taxon>Streptophyta</taxon>
        <taxon>Embryophyta</taxon>
        <taxon>Marchantiophyta</taxon>
        <taxon>Marchantiopsida</taxon>
        <taxon>Marchantiidae</taxon>
        <taxon>Marchantiales</taxon>
        <taxon>Ricciaceae</taxon>
        <taxon>Riccia</taxon>
    </lineage>
</organism>
<dbReference type="SMART" id="SM00145">
    <property type="entry name" value="PI3Ka"/>
    <property type="match status" value="1"/>
</dbReference>
<dbReference type="PANTHER" id="PTHR10048:SF15">
    <property type="entry name" value="PHOSPHATIDYLINOSITOL 4-KINASE ALPHA"/>
    <property type="match status" value="1"/>
</dbReference>
<keyword evidence="6" id="KW-0472">Membrane</keyword>
<dbReference type="Gene3D" id="1.10.1070.11">
    <property type="entry name" value="Phosphatidylinositol 3-/4-kinase, catalytic domain"/>
    <property type="match status" value="1"/>
</dbReference>
<dbReference type="SUPFAM" id="SSF56112">
    <property type="entry name" value="Protein kinase-like (PK-like)"/>
    <property type="match status" value="1"/>
</dbReference>
<name>A0ABD1ZHQ2_9MARC</name>
<evidence type="ECO:0000259" key="8">
    <source>
        <dbReference type="PROSITE" id="PS50290"/>
    </source>
</evidence>
<proteinExistence type="inferred from homology"/>
<keyword evidence="11" id="KW-1185">Reference proteome</keyword>
<dbReference type="InterPro" id="IPR042236">
    <property type="entry name" value="PI3K_accessory_sf"/>
</dbReference>
<dbReference type="CDD" id="cd05167">
    <property type="entry name" value="PI4Kc_III_alpha"/>
    <property type="match status" value="1"/>
</dbReference>
<feature type="compositionally biased region" description="Basic and acidic residues" evidence="7">
    <location>
        <begin position="19"/>
        <end position="28"/>
    </location>
</feature>
<dbReference type="PROSITE" id="PS51545">
    <property type="entry name" value="PIK_HELICAL"/>
    <property type="match status" value="1"/>
</dbReference>
<feature type="compositionally biased region" description="Low complexity" evidence="7">
    <location>
        <begin position="271"/>
        <end position="287"/>
    </location>
</feature>
<dbReference type="InterPro" id="IPR011009">
    <property type="entry name" value="Kinase-like_dom_sf"/>
</dbReference>
<dbReference type="Gene3D" id="3.30.1010.10">
    <property type="entry name" value="Phosphatidylinositol 3-kinase Catalytic Subunit, Chain A, domain 4"/>
    <property type="match status" value="1"/>
</dbReference>
<comment type="subcellular location">
    <subcellularLocation>
        <location evidence="1">Membrane</location>
        <topology evidence="1">Peripheral membrane protein</topology>
    </subcellularLocation>
</comment>
<evidence type="ECO:0000256" key="6">
    <source>
        <dbReference type="ARBA" id="ARBA00023136"/>
    </source>
</evidence>
<evidence type="ECO:0000256" key="3">
    <source>
        <dbReference type="ARBA" id="ARBA00012169"/>
    </source>
</evidence>
<keyword evidence="5" id="KW-0418">Kinase</keyword>
<dbReference type="InterPro" id="IPR036940">
    <property type="entry name" value="PI3/4_kinase_cat_sf"/>
</dbReference>
<feature type="region of interest" description="Disordered" evidence="7">
    <location>
        <begin position="1"/>
        <end position="29"/>
    </location>
</feature>
<sequence>MSHVLSPGRSLPLLLPGQTDRKRNKETHLQPIGRNGCMKKWRRERDRQQQQRKAGAEERQRYCCCLLPTALCRVDMMMCGGGASLRELALLLAGNADLAAEKLGVILCQCPASGSLQDRSTRLDARQLNAILAVAQFLSRSSADDIRTDLWDLILEFLRTIPSFGDDEIWASAFTSQVASAFFKDLILAVVKITETRTGLADQLSTVIADIIQRITALSNREVSAPVPPGVKFFLVALAENCPPLSAPDVDRVIKVLLENWAVNFQPIGTQPSSSETSYHSSPSTSKKSQHHGALSNGDSSPYPREFKDAQSTHHYNQINAQGLSPNYDNQVMVVDPSPNSTASTTPSFSPQSTPSKLVEDRVTTTSGQSNGSTRVGLEYYYNAQAEIHADGVSSMRLHRVPLEGESLYVLERQEIAFRLISHVMEKTGVGQQYTDLVHFRNAAVVQLKGILPVLKVRRQDWPNDAEDLKAKLELKLRASRGAALLKTRCILLSESDADTKGSLRESFPLLLDAADVCLGSPWRKLKSCEELFDALLHGVAEVAVLLGSQIQRSVLLRLKSVILATCAQAETWGTGHNFVYESMLKASCLLIETVWNSDKSSVESFLLSLAAHIRERVEHGEKEKHVIYIQTNLISFLADLAVRFSKRDLDEIILPQFVESLEQGDTSVPGLLRIKLIEALARIGSAGCEKSYREVVVLLTRSYLDKVTSVDGTYTRAPQADGISEYLDALAGALLQLARGIQPLAKLRIDLRERLLTLCSNAGLVAEAKSGRSGANILGPLLPAVAEICMDCDPTEEIEPSVLKLYRNLWFYIAFFGLAPPVQKGQPPLKQGSTQGGNINTTHSSVMALQAVGGTYMWSCQWSAAATAITHGTPPLVVSSVKWLEDELELKALHNPESRRGAGNEKAASTQRAALSAAIGGMVETSAMGTISGVKATYLLAVAFLEILRLSHRGGMLSKKEGSKTALTCVFKYLESPDLLPVVQQCLAAVVQQAFSAALTWLGERSLLNEEQAEEREAAVVAHTCFLIKAIAHREESVRNMADTLLTQMRSRFPQVLWSPRCLDEVLRLAADFGADAGTPASSRVLWSQRVRDWIAHALTLAPCTVQGLLQEQFRNLNTWNKAAQTSDLLSLLSDVRIDPAKTDGRAGNINIPAVFAASAAAAGAGPQSSKVGSMEVLSTGIISANAKSNYAGEIAGMKKYAGMGVLNLVSASSTGKPQLPGEDTTLHEMLTTRFAQLLQQFVMTAERGSNVDSAAFREACLRGAALLLSDTNNIGTTVPEGFDQLLRLLCWCPAHIFTVQTMETGVFVWTWLLSAAPKLGSRVLSELVDAWLWTIDTKKGLFASGLENSGPAAKLRPQLTAGIPGPCDDTEIVQGIAAHQVWLGFLLDRFEVVRNVSSDQLYLISKLLQGAFKSPTHFSTHPAATGTFFTLLLLSLKFCAFQAQVCSGLSNTGIYLLEKRTYRAALGWFAVEPRWYDPNVEGVLQAEAKAMAIFVQYLMLNRPQSSTQSGSYRNTQESSFSDRVQGDSTNPSLGRADDEYFERERQRLLLLMLCQCEADRLETWAYPLLKESSSPRMKVTSDQWIEFARTAWSMDPRIALSLVMRFPTVSNLKAEVTSLVQKHLLDLTEISEALPYFVTPKAVEEDSAVLQNLLRWAPCSITRALQFLSPDYKGHHRVMAYVLRVMETYPPERVTFFMPQLVQALRYDQKGLVEGYLMVAAQRSNLFAHILIWQLQGEEPPSAEDAGLGEPETSESNLYDIVPRVKQRIIDSFTPEAYDVFLREFDFFDKVTSISGVLYPLPKDERRAGIRRELEKITIPGQDLYLPTDPNKYVRGIELDSGIPLQSAAKVPIMITFDVVEKDGNPNDIKLQACIFKVGDDCRQDVLALQVIALLRDIYAAVGINLYLFPYGVLPTGYGRGIIEVVPNARSRNQMGEMTDGGLYEIFQQDFGPIGSAKFEEARENFLVSSAGYAVASLLLQPKDRHNGNLLFDKDGRLVHIDFGFILETSPGNNMRFESAHFKLSHEMTQLLDPSGDMKSDFWYRFVSLCVKGYLTARQHMDGIINTVLLMKDSGLPCFSRGDPIGNLRKRFHPEMTEREAANFMIKTCADAYNKWTTAGYDLIQYLQQGIEK</sequence>
<feature type="region of interest" description="Disordered" evidence="7">
    <location>
        <begin position="1508"/>
        <end position="1537"/>
    </location>
</feature>
<protein>
    <recommendedName>
        <fullName evidence="3">1-phosphatidylinositol 4-kinase</fullName>
        <ecNumber evidence="3">2.7.1.67</ecNumber>
    </recommendedName>
</protein>
<dbReference type="SUPFAM" id="SSF48371">
    <property type="entry name" value="ARM repeat"/>
    <property type="match status" value="2"/>
</dbReference>
<feature type="compositionally biased region" description="Polar residues" evidence="7">
    <location>
        <begin position="1508"/>
        <end position="1534"/>
    </location>
</feature>
<dbReference type="Pfam" id="PF00454">
    <property type="entry name" value="PI3_PI4_kinase"/>
    <property type="match status" value="1"/>
</dbReference>
<evidence type="ECO:0000256" key="2">
    <source>
        <dbReference type="ARBA" id="ARBA00006209"/>
    </source>
</evidence>
<dbReference type="PANTHER" id="PTHR10048">
    <property type="entry name" value="PHOSPHATIDYLINOSITOL KINASE"/>
    <property type="match status" value="1"/>
</dbReference>
<dbReference type="InterPro" id="IPR045495">
    <property type="entry name" value="PI4K_N"/>
</dbReference>
<feature type="domain" description="PIK helical" evidence="9">
    <location>
        <begin position="1588"/>
        <end position="1767"/>
    </location>
</feature>
<feature type="region of interest" description="Disordered" evidence="7">
    <location>
        <begin position="269"/>
        <end position="308"/>
    </location>
</feature>
<evidence type="ECO:0000313" key="10">
    <source>
        <dbReference type="EMBL" id="KAL2650963.1"/>
    </source>
</evidence>
<accession>A0ABD1ZHQ2</accession>
<dbReference type="GO" id="GO:0004430">
    <property type="term" value="F:1-phosphatidylinositol 4-kinase activity"/>
    <property type="evidence" value="ECO:0007669"/>
    <property type="project" value="UniProtKB-EC"/>
</dbReference>
<evidence type="ECO:0000256" key="7">
    <source>
        <dbReference type="SAM" id="MobiDB-lite"/>
    </source>
</evidence>
<dbReference type="InterPro" id="IPR016024">
    <property type="entry name" value="ARM-type_fold"/>
</dbReference>
<dbReference type="InterPro" id="IPR001263">
    <property type="entry name" value="PI3K_accessory_dom"/>
</dbReference>
<evidence type="ECO:0000313" key="11">
    <source>
        <dbReference type="Proteomes" id="UP001605036"/>
    </source>
</evidence>
<evidence type="ECO:0000256" key="4">
    <source>
        <dbReference type="ARBA" id="ARBA00022679"/>
    </source>
</evidence>
<feature type="domain" description="PI3K/PI4K catalytic" evidence="8">
    <location>
        <begin position="1841"/>
        <end position="2119"/>
    </location>
</feature>
<dbReference type="FunFam" id="1.10.1070.11:FF:000012">
    <property type="entry name" value="Phosphatidylinositol 4-kinase alpha 1"/>
    <property type="match status" value="1"/>
</dbReference>
<dbReference type="EC" id="2.7.1.67" evidence="3"/>
<dbReference type="Pfam" id="PF19274">
    <property type="entry name" value="PI4K_N"/>
    <property type="match status" value="1"/>
</dbReference>
<dbReference type="FunFam" id="3.30.1010.10:FF:000012">
    <property type="entry name" value="Phosphatidylinositol 4-kinase alpha 1"/>
    <property type="match status" value="1"/>
</dbReference>
<dbReference type="EMBL" id="JBHFFA010000001">
    <property type="protein sequence ID" value="KAL2650963.1"/>
    <property type="molecule type" value="Genomic_DNA"/>
</dbReference>
<feature type="region of interest" description="Disordered" evidence="7">
    <location>
        <begin position="328"/>
        <end position="372"/>
    </location>
</feature>
<dbReference type="PROSITE" id="PS00915">
    <property type="entry name" value="PI3_4_KINASE_1"/>
    <property type="match status" value="1"/>
</dbReference>